<dbReference type="InterPro" id="IPR002139">
    <property type="entry name" value="Ribo/fructo_kinase"/>
</dbReference>
<dbReference type="PROSITE" id="PS00584">
    <property type="entry name" value="PFKB_KINASES_2"/>
    <property type="match status" value="1"/>
</dbReference>
<protein>
    <recommendedName>
        <fullName evidence="3 12">Ribokinase</fullName>
        <shortName evidence="12">RK</shortName>
        <ecNumber evidence="2 12">2.7.1.15</ecNumber>
    </recommendedName>
</protein>
<keyword evidence="5 12" id="KW-0479">Metal-binding</keyword>
<evidence type="ECO:0000256" key="12">
    <source>
        <dbReference type="HAMAP-Rule" id="MF_01987"/>
    </source>
</evidence>
<evidence type="ECO:0000256" key="6">
    <source>
        <dbReference type="ARBA" id="ARBA00022741"/>
    </source>
</evidence>
<comment type="similarity">
    <text evidence="1">Belongs to the carbohydrate kinase pfkB family.</text>
</comment>
<evidence type="ECO:0000256" key="10">
    <source>
        <dbReference type="ARBA" id="ARBA00022958"/>
    </source>
</evidence>
<feature type="binding site" evidence="12">
    <location>
        <position position="249"/>
    </location>
    <ligand>
        <name>K(+)</name>
        <dbReference type="ChEBI" id="CHEBI:29103"/>
    </ligand>
</feature>
<feature type="binding site" evidence="12">
    <location>
        <position position="277"/>
    </location>
    <ligand>
        <name>ATP</name>
        <dbReference type="ChEBI" id="CHEBI:30616"/>
    </ligand>
</feature>
<evidence type="ECO:0000256" key="3">
    <source>
        <dbReference type="ARBA" id="ARBA00016943"/>
    </source>
</evidence>
<feature type="binding site" evidence="12">
    <location>
        <position position="288"/>
    </location>
    <ligand>
        <name>K(+)</name>
        <dbReference type="ChEBI" id="CHEBI:29103"/>
    </ligand>
</feature>
<dbReference type="Proteomes" id="UP000247978">
    <property type="component" value="Unassembled WGS sequence"/>
</dbReference>
<keyword evidence="7 12" id="KW-0418">Kinase</keyword>
<dbReference type="GO" id="GO:0004747">
    <property type="term" value="F:ribokinase activity"/>
    <property type="evidence" value="ECO:0007669"/>
    <property type="project" value="UniProtKB-UniRule"/>
</dbReference>
<evidence type="ECO:0000256" key="2">
    <source>
        <dbReference type="ARBA" id="ARBA00012035"/>
    </source>
</evidence>
<dbReference type="EC" id="2.7.1.15" evidence="2 12"/>
<comment type="cofactor">
    <cofactor evidence="12">
        <name>Mg(2+)</name>
        <dbReference type="ChEBI" id="CHEBI:18420"/>
    </cofactor>
    <text evidence="12">Requires a divalent cation, most likely magnesium in vivo, as an electrophilic catalyst to aid phosphoryl group transfer. It is the chelate of the metal and the nucleotide that is the actual substrate.</text>
</comment>
<feature type="binding site" evidence="12">
    <location>
        <begin position="220"/>
        <end position="225"/>
    </location>
    <ligand>
        <name>ATP</name>
        <dbReference type="ChEBI" id="CHEBI:30616"/>
    </ligand>
</feature>
<comment type="function">
    <text evidence="12">Catalyzes the phosphorylation of ribose at O-5 in a reaction requiring ATP and magnesium. The resulting D-ribose-5-phosphate can then be used either for sythesis of nucleotides, histidine, and tryptophan, or as a component of the pentose phosphate pathway.</text>
</comment>
<keyword evidence="15" id="KW-1185">Reference proteome</keyword>
<dbReference type="EMBL" id="QJJQ01000010">
    <property type="protein sequence ID" value="PXW85528.1"/>
    <property type="molecule type" value="Genomic_DNA"/>
</dbReference>
<dbReference type="GO" id="GO:0005829">
    <property type="term" value="C:cytosol"/>
    <property type="evidence" value="ECO:0007669"/>
    <property type="project" value="TreeGrafter"/>
</dbReference>
<feature type="domain" description="Carbohydrate kinase PfkB" evidence="13">
    <location>
        <begin position="1"/>
        <end position="294"/>
    </location>
</feature>
<evidence type="ECO:0000259" key="13">
    <source>
        <dbReference type="Pfam" id="PF00294"/>
    </source>
</evidence>
<keyword evidence="6 12" id="KW-0547">Nucleotide-binding</keyword>
<proteinExistence type="inferred from homology"/>
<feature type="binding site" evidence="12">
    <location>
        <position position="283"/>
    </location>
    <ligand>
        <name>K(+)</name>
        <dbReference type="ChEBI" id="CHEBI:29103"/>
    </ligand>
</feature>
<comment type="similarity">
    <text evidence="12">Belongs to the carbohydrate kinase PfkB family. Ribokinase subfamily.</text>
</comment>
<dbReference type="RefSeq" id="WP_110395996.1">
    <property type="nucleotide sequence ID" value="NZ_JBHUHB010000001.1"/>
</dbReference>
<comment type="caution">
    <text evidence="12">Lacks conserved residue(s) required for the propagation of feature annotation.</text>
</comment>
<comment type="pathway">
    <text evidence="12">Carbohydrate metabolism; D-ribose degradation; D-ribose 5-phosphate from beta-D-ribopyranose: step 2/2.</text>
</comment>
<evidence type="ECO:0000256" key="9">
    <source>
        <dbReference type="ARBA" id="ARBA00022842"/>
    </source>
</evidence>
<organism evidence="14 15">
    <name type="scientific">Pseudogracilibacillus auburnensis</name>
    <dbReference type="NCBI Taxonomy" id="1494959"/>
    <lineage>
        <taxon>Bacteria</taxon>
        <taxon>Bacillati</taxon>
        <taxon>Bacillota</taxon>
        <taxon>Bacilli</taxon>
        <taxon>Bacillales</taxon>
        <taxon>Bacillaceae</taxon>
        <taxon>Pseudogracilibacillus</taxon>
    </lineage>
</organism>
<evidence type="ECO:0000256" key="1">
    <source>
        <dbReference type="ARBA" id="ARBA00005380"/>
    </source>
</evidence>
<dbReference type="InterPro" id="IPR011611">
    <property type="entry name" value="PfkB_dom"/>
</dbReference>
<dbReference type="HAMAP" id="MF_01987">
    <property type="entry name" value="Ribokinase"/>
    <property type="match status" value="1"/>
</dbReference>
<evidence type="ECO:0000256" key="5">
    <source>
        <dbReference type="ARBA" id="ARBA00022723"/>
    </source>
</evidence>
<feature type="binding site" evidence="12">
    <location>
        <position position="247"/>
    </location>
    <ligand>
        <name>K(+)</name>
        <dbReference type="ChEBI" id="CHEBI:29103"/>
    </ligand>
</feature>
<sequence>MANILVVGSYVVDLMSRTPHMPSPGETVLGGPFHMGPGGKGGNQAVAAARLGSRVTMLTKVGHDVFGDEALKNFTTENIDTTHVTRHPDEVTGTALIAVDDQRENMIVVAPGACGKITKEDIVKAEQSFKDADIVLVQLETSMEAVETTINLANKLGKPIILNPAPYQDVSQDLLEKIDYITPNETEASLLSGVKVMDEASAREASIKLKEQGVHTVLITLGKTGCFVYDGTSEGGIVPAFSVNVVDTTGAGDAFNGAFATFIANGLSLQEAVTRANAVAALAVTKVGTAPAMPFAEEVEKFLAE</sequence>
<accession>A0A2V3VXV0</accession>
<keyword evidence="8 12" id="KW-0067">ATP-binding</keyword>
<feature type="binding site" evidence="12">
    <location>
        <begin position="252"/>
        <end position="253"/>
    </location>
    <ligand>
        <name>ATP</name>
        <dbReference type="ChEBI" id="CHEBI:30616"/>
    </ligand>
</feature>
<gene>
    <name evidence="12" type="primary">rbsK</name>
    <name evidence="14" type="ORF">DFR56_11027</name>
</gene>
<keyword evidence="11 12" id="KW-0119">Carbohydrate metabolism</keyword>
<dbReference type="AlphaFoldDB" id="A0A2V3VXV0"/>
<dbReference type="PRINTS" id="PR00990">
    <property type="entry name" value="RIBOKINASE"/>
</dbReference>
<dbReference type="InterPro" id="IPR002173">
    <property type="entry name" value="Carboh/pur_kinase_PfkB_CS"/>
</dbReference>
<keyword evidence="10 12" id="KW-0630">Potassium</keyword>
<feature type="binding site" evidence="12">
    <location>
        <begin position="39"/>
        <end position="43"/>
    </location>
    <ligand>
        <name>substrate</name>
    </ligand>
</feature>
<dbReference type="CDD" id="cd01174">
    <property type="entry name" value="ribokinase"/>
    <property type="match status" value="1"/>
</dbReference>
<comment type="subcellular location">
    <subcellularLocation>
        <location evidence="12">Cytoplasm</location>
    </subcellularLocation>
</comment>
<dbReference type="Gene3D" id="3.40.1190.20">
    <property type="match status" value="1"/>
</dbReference>
<evidence type="ECO:0000256" key="8">
    <source>
        <dbReference type="ARBA" id="ARBA00022840"/>
    </source>
</evidence>
<comment type="activity regulation">
    <text evidence="12">Activated by a monovalent cation that binds near, but not in, the active site. The most likely occupant of the site in vivo is potassium. Ion binding induces a conformational change that may alter substrate affinity.</text>
</comment>
<comment type="catalytic activity">
    <reaction evidence="12">
        <text>D-ribose + ATP = D-ribose 5-phosphate + ADP + H(+)</text>
        <dbReference type="Rhea" id="RHEA:13697"/>
        <dbReference type="ChEBI" id="CHEBI:15378"/>
        <dbReference type="ChEBI" id="CHEBI:30616"/>
        <dbReference type="ChEBI" id="CHEBI:47013"/>
        <dbReference type="ChEBI" id="CHEBI:78346"/>
        <dbReference type="ChEBI" id="CHEBI:456216"/>
        <dbReference type="EC" id="2.7.1.15"/>
    </reaction>
</comment>
<reference evidence="14 15" key="1">
    <citation type="submission" date="2018-05" db="EMBL/GenBank/DDBJ databases">
        <title>Genomic Encyclopedia of Type Strains, Phase IV (KMG-IV): sequencing the most valuable type-strain genomes for metagenomic binning, comparative biology and taxonomic classification.</title>
        <authorList>
            <person name="Goeker M."/>
        </authorList>
    </citation>
    <scope>NUCLEOTIDE SEQUENCE [LARGE SCALE GENOMIC DNA]</scope>
    <source>
        <strain evidence="14 15">DSM 28556</strain>
    </source>
</reference>
<comment type="subunit">
    <text evidence="12">Homodimer.</text>
</comment>
<feature type="binding site" evidence="12">
    <location>
        <position position="140"/>
    </location>
    <ligand>
        <name>substrate</name>
    </ligand>
</feature>
<evidence type="ECO:0000256" key="7">
    <source>
        <dbReference type="ARBA" id="ARBA00022777"/>
    </source>
</evidence>
<keyword evidence="4 12" id="KW-0808">Transferase</keyword>
<name>A0A2V3VXV0_9BACI</name>
<feature type="binding site" evidence="12">
    <location>
        <position position="253"/>
    </location>
    <ligand>
        <name>substrate</name>
    </ligand>
</feature>
<feature type="binding site" evidence="12">
    <location>
        <begin position="11"/>
        <end position="13"/>
    </location>
    <ligand>
        <name>substrate</name>
    </ligand>
</feature>
<feature type="active site" description="Proton acceptor" evidence="12">
    <location>
        <position position="253"/>
    </location>
</feature>
<dbReference type="NCBIfam" id="TIGR02152">
    <property type="entry name" value="D_ribokin_bact"/>
    <property type="match status" value="1"/>
</dbReference>
<dbReference type="GO" id="GO:0005524">
    <property type="term" value="F:ATP binding"/>
    <property type="evidence" value="ECO:0007669"/>
    <property type="project" value="UniProtKB-UniRule"/>
</dbReference>
<comment type="caution">
    <text evidence="14">The sequence shown here is derived from an EMBL/GenBank/DDBJ whole genome shotgun (WGS) entry which is preliminary data.</text>
</comment>
<dbReference type="PANTHER" id="PTHR10584:SF166">
    <property type="entry name" value="RIBOKINASE"/>
    <property type="match status" value="1"/>
</dbReference>
<dbReference type="UniPathway" id="UPA00916">
    <property type="reaction ID" value="UER00889"/>
</dbReference>
<dbReference type="PANTHER" id="PTHR10584">
    <property type="entry name" value="SUGAR KINASE"/>
    <property type="match status" value="1"/>
</dbReference>
<evidence type="ECO:0000256" key="4">
    <source>
        <dbReference type="ARBA" id="ARBA00022679"/>
    </source>
</evidence>
<dbReference type="GO" id="GO:0046872">
    <property type="term" value="F:metal ion binding"/>
    <property type="evidence" value="ECO:0007669"/>
    <property type="project" value="UniProtKB-KW"/>
</dbReference>
<feature type="binding site" evidence="12">
    <location>
        <position position="286"/>
    </location>
    <ligand>
        <name>K(+)</name>
        <dbReference type="ChEBI" id="CHEBI:29103"/>
    </ligand>
</feature>
<dbReference type="Pfam" id="PF00294">
    <property type="entry name" value="PfkB"/>
    <property type="match status" value="1"/>
</dbReference>
<evidence type="ECO:0000313" key="14">
    <source>
        <dbReference type="EMBL" id="PXW85528.1"/>
    </source>
</evidence>
<dbReference type="GO" id="GO:0019303">
    <property type="term" value="P:D-ribose catabolic process"/>
    <property type="evidence" value="ECO:0007669"/>
    <property type="project" value="UniProtKB-UniRule"/>
</dbReference>
<dbReference type="OrthoDB" id="9775849at2"/>
<dbReference type="InterPro" id="IPR011877">
    <property type="entry name" value="Ribokinase"/>
</dbReference>
<dbReference type="SUPFAM" id="SSF53613">
    <property type="entry name" value="Ribokinase-like"/>
    <property type="match status" value="1"/>
</dbReference>
<dbReference type="InterPro" id="IPR029056">
    <property type="entry name" value="Ribokinase-like"/>
</dbReference>
<evidence type="ECO:0000313" key="15">
    <source>
        <dbReference type="Proteomes" id="UP000247978"/>
    </source>
</evidence>
<feature type="binding site" evidence="12">
    <location>
        <position position="184"/>
    </location>
    <ligand>
        <name>ATP</name>
        <dbReference type="ChEBI" id="CHEBI:30616"/>
    </ligand>
</feature>
<keyword evidence="12" id="KW-0963">Cytoplasm</keyword>
<keyword evidence="9 12" id="KW-0460">Magnesium</keyword>
<evidence type="ECO:0000256" key="11">
    <source>
        <dbReference type="ARBA" id="ARBA00023277"/>
    </source>
</evidence>